<evidence type="ECO:0000313" key="10">
    <source>
        <dbReference type="EMBL" id="MFC7183471.1"/>
    </source>
</evidence>
<comment type="similarity">
    <text evidence="7">Belongs to the binding-protein-dependent transport system permease family.</text>
</comment>
<keyword evidence="3" id="KW-1003">Cell membrane</keyword>
<feature type="transmembrane region" description="Helical" evidence="7">
    <location>
        <begin position="214"/>
        <end position="239"/>
    </location>
</feature>
<keyword evidence="2 7" id="KW-0813">Transport</keyword>
<protein>
    <submittedName>
        <fullName evidence="10">Carbohydrate ABC transporter permease</fullName>
    </submittedName>
</protein>
<feature type="transmembrane region" description="Helical" evidence="7">
    <location>
        <begin position="172"/>
        <end position="193"/>
    </location>
</feature>
<keyword evidence="5 7" id="KW-1133">Transmembrane helix</keyword>
<dbReference type="PANTHER" id="PTHR43744">
    <property type="entry name" value="ABC TRANSPORTER PERMEASE PROTEIN MG189-RELATED-RELATED"/>
    <property type="match status" value="1"/>
</dbReference>
<name>A0ABW2G1T6_9ACTN</name>
<evidence type="ECO:0000256" key="5">
    <source>
        <dbReference type="ARBA" id="ARBA00022989"/>
    </source>
</evidence>
<dbReference type="InterPro" id="IPR035906">
    <property type="entry name" value="MetI-like_sf"/>
</dbReference>
<evidence type="ECO:0000256" key="6">
    <source>
        <dbReference type="ARBA" id="ARBA00023136"/>
    </source>
</evidence>
<feature type="transmembrane region" description="Helical" evidence="7">
    <location>
        <begin position="141"/>
        <end position="160"/>
    </location>
</feature>
<evidence type="ECO:0000313" key="11">
    <source>
        <dbReference type="Proteomes" id="UP001596435"/>
    </source>
</evidence>
<keyword evidence="4 7" id="KW-0812">Transmembrane</keyword>
<dbReference type="EMBL" id="JBHTAJ010000069">
    <property type="protein sequence ID" value="MFC7183471.1"/>
    <property type="molecule type" value="Genomic_DNA"/>
</dbReference>
<reference evidence="11" key="1">
    <citation type="journal article" date="2019" name="Int. J. Syst. Evol. Microbiol.">
        <title>The Global Catalogue of Microorganisms (GCM) 10K type strain sequencing project: providing services to taxonomists for standard genome sequencing and annotation.</title>
        <authorList>
            <consortium name="The Broad Institute Genomics Platform"/>
            <consortium name="The Broad Institute Genome Sequencing Center for Infectious Disease"/>
            <person name="Wu L."/>
            <person name="Ma J."/>
        </authorList>
    </citation>
    <scope>NUCLEOTIDE SEQUENCE [LARGE SCALE GENOMIC DNA]</scope>
    <source>
        <strain evidence="11">CGMCC 1.12859</strain>
    </source>
</reference>
<dbReference type="InterPro" id="IPR000515">
    <property type="entry name" value="MetI-like"/>
</dbReference>
<evidence type="ECO:0000256" key="8">
    <source>
        <dbReference type="SAM" id="MobiDB-lite"/>
    </source>
</evidence>
<dbReference type="CDD" id="cd06261">
    <property type="entry name" value="TM_PBP2"/>
    <property type="match status" value="1"/>
</dbReference>
<organism evidence="10 11">
    <name type="scientific">Kitasatospora paranensis</name>
    <dbReference type="NCBI Taxonomy" id="258053"/>
    <lineage>
        <taxon>Bacteria</taxon>
        <taxon>Bacillati</taxon>
        <taxon>Actinomycetota</taxon>
        <taxon>Actinomycetes</taxon>
        <taxon>Kitasatosporales</taxon>
        <taxon>Streptomycetaceae</taxon>
        <taxon>Kitasatospora</taxon>
    </lineage>
</organism>
<gene>
    <name evidence="10" type="ORF">ACFQMG_28405</name>
</gene>
<dbReference type="PANTHER" id="PTHR43744:SF9">
    <property type="entry name" value="POLYGALACTURONAN_RHAMNOGALACTURONAN TRANSPORT SYSTEM PERMEASE PROTEIN YTCP"/>
    <property type="match status" value="1"/>
</dbReference>
<dbReference type="SUPFAM" id="SSF161098">
    <property type="entry name" value="MetI-like"/>
    <property type="match status" value="1"/>
</dbReference>
<keyword evidence="11" id="KW-1185">Reference proteome</keyword>
<evidence type="ECO:0000256" key="3">
    <source>
        <dbReference type="ARBA" id="ARBA00022475"/>
    </source>
</evidence>
<proteinExistence type="inferred from homology"/>
<sequence length="322" mass="35351">MADTTTRPRPHSTAAPTPGNRPRPTRRPSARPVWAERPSRVGTAAKGFVLAVICLAVLYPMVYILAVSLSAQNDLAGDGLLLWPEHWSLQSYRTILEGGLVTRALVVSILVTVVGTALSMALTVLTAYSLTRTREVPGSRFVLWLVLGTMLFSAGIIPNFLMVKQTGLLNSYWALIIPGAINAFNLVVVRNAFMELPAELLDSARIDGAGEWQILWRIVLPLSKAVLAVVSLFYAVALWSDFFSAMIYLNDTTKWPIQLVLRQYVLEGQSMTQLAPNPNRPLPQPQTLQMAVTVVATLPILIVYPFVQRFFTKGILVGAIKG</sequence>
<feature type="transmembrane region" description="Helical" evidence="7">
    <location>
        <begin position="47"/>
        <end position="71"/>
    </location>
</feature>
<dbReference type="Pfam" id="PF00528">
    <property type="entry name" value="BPD_transp_1"/>
    <property type="match status" value="1"/>
</dbReference>
<dbReference type="RefSeq" id="WP_345703898.1">
    <property type="nucleotide sequence ID" value="NZ_BAABKV010000001.1"/>
</dbReference>
<feature type="transmembrane region" description="Helical" evidence="7">
    <location>
        <begin position="288"/>
        <end position="307"/>
    </location>
</feature>
<evidence type="ECO:0000256" key="1">
    <source>
        <dbReference type="ARBA" id="ARBA00004651"/>
    </source>
</evidence>
<evidence type="ECO:0000259" key="9">
    <source>
        <dbReference type="PROSITE" id="PS50928"/>
    </source>
</evidence>
<evidence type="ECO:0000256" key="7">
    <source>
        <dbReference type="RuleBase" id="RU363032"/>
    </source>
</evidence>
<accession>A0ABW2G1T6</accession>
<evidence type="ECO:0000256" key="4">
    <source>
        <dbReference type="ARBA" id="ARBA00022692"/>
    </source>
</evidence>
<evidence type="ECO:0000256" key="2">
    <source>
        <dbReference type="ARBA" id="ARBA00022448"/>
    </source>
</evidence>
<feature type="transmembrane region" description="Helical" evidence="7">
    <location>
        <begin position="104"/>
        <end position="129"/>
    </location>
</feature>
<feature type="region of interest" description="Disordered" evidence="8">
    <location>
        <begin position="1"/>
        <end position="35"/>
    </location>
</feature>
<feature type="domain" description="ABC transmembrane type-1" evidence="9">
    <location>
        <begin position="105"/>
        <end position="307"/>
    </location>
</feature>
<dbReference type="PROSITE" id="PS50928">
    <property type="entry name" value="ABC_TM1"/>
    <property type="match status" value="1"/>
</dbReference>
<comment type="subcellular location">
    <subcellularLocation>
        <location evidence="1 7">Cell membrane</location>
        <topology evidence="1 7">Multi-pass membrane protein</topology>
    </subcellularLocation>
</comment>
<dbReference type="Proteomes" id="UP001596435">
    <property type="component" value="Unassembled WGS sequence"/>
</dbReference>
<comment type="caution">
    <text evidence="10">The sequence shown here is derived from an EMBL/GenBank/DDBJ whole genome shotgun (WGS) entry which is preliminary data.</text>
</comment>
<dbReference type="Gene3D" id="1.10.3720.10">
    <property type="entry name" value="MetI-like"/>
    <property type="match status" value="1"/>
</dbReference>
<keyword evidence="6 7" id="KW-0472">Membrane</keyword>